<keyword evidence="3" id="KW-0804">Transcription</keyword>
<evidence type="ECO:0000256" key="1">
    <source>
        <dbReference type="ARBA" id="ARBA00023015"/>
    </source>
</evidence>
<dbReference type="GO" id="GO:0003677">
    <property type="term" value="F:DNA binding"/>
    <property type="evidence" value="ECO:0007669"/>
    <property type="project" value="UniProtKB-UniRule"/>
</dbReference>
<reference evidence="6" key="1">
    <citation type="submission" date="2024-05" db="EMBL/GenBank/DDBJ databases">
        <title>Herbiconiux sp. A18JL235.</title>
        <authorList>
            <person name="Zhang G."/>
        </authorList>
    </citation>
    <scope>NUCLEOTIDE SEQUENCE</scope>
    <source>
        <strain evidence="6">A18JL235</strain>
    </source>
</reference>
<organism evidence="6">
    <name type="scientific">Herbiconiux sp. A18JL235</name>
    <dbReference type="NCBI Taxonomy" id="3152363"/>
    <lineage>
        <taxon>Bacteria</taxon>
        <taxon>Bacillati</taxon>
        <taxon>Actinomycetota</taxon>
        <taxon>Actinomycetes</taxon>
        <taxon>Micrococcales</taxon>
        <taxon>Microbacteriaceae</taxon>
        <taxon>Herbiconiux</taxon>
    </lineage>
</organism>
<protein>
    <submittedName>
        <fullName evidence="6">TetR/AcrR family transcriptional regulator</fullName>
    </submittedName>
</protein>
<dbReference type="SUPFAM" id="SSF46689">
    <property type="entry name" value="Homeodomain-like"/>
    <property type="match status" value="1"/>
</dbReference>
<evidence type="ECO:0000259" key="5">
    <source>
        <dbReference type="PROSITE" id="PS50977"/>
    </source>
</evidence>
<dbReference type="InterPro" id="IPR036271">
    <property type="entry name" value="Tet_transcr_reg_TetR-rel_C_sf"/>
</dbReference>
<accession>A0AB39BGB8</accession>
<dbReference type="Gene3D" id="1.10.10.60">
    <property type="entry name" value="Homeodomain-like"/>
    <property type="match status" value="1"/>
</dbReference>
<keyword evidence="2 4" id="KW-0238">DNA-binding</keyword>
<dbReference type="PRINTS" id="PR00455">
    <property type="entry name" value="HTHTETR"/>
</dbReference>
<keyword evidence="1" id="KW-0805">Transcription regulation</keyword>
<sequence length="197" mass="21727">MARRREFDEDALLDTTVVLFWERGYANTSMSDVAEASGVGNGSIYAAYGSKSELFLVALRRYCAGRVELVREAMAREGDVVEVVRRFFEAILDECSEHRPSWGCLMLTSMASLGREMPEVAALTHSTIREMERIVAVRLDGGRGSLRPPVLRDLAATVVLASQAILQASLLEPEPARLRRFALASVERLAPRLAEAA</sequence>
<dbReference type="PANTHER" id="PTHR47506:SF1">
    <property type="entry name" value="HTH-TYPE TRANSCRIPTIONAL REGULATOR YJDC"/>
    <property type="match status" value="1"/>
</dbReference>
<dbReference type="PROSITE" id="PS50977">
    <property type="entry name" value="HTH_TETR_2"/>
    <property type="match status" value="1"/>
</dbReference>
<feature type="domain" description="HTH tetR-type" evidence="5">
    <location>
        <begin position="6"/>
        <end position="66"/>
    </location>
</feature>
<dbReference type="AlphaFoldDB" id="A0AB39BGB8"/>
<evidence type="ECO:0000256" key="3">
    <source>
        <dbReference type="ARBA" id="ARBA00023163"/>
    </source>
</evidence>
<dbReference type="PANTHER" id="PTHR47506">
    <property type="entry name" value="TRANSCRIPTIONAL REGULATORY PROTEIN"/>
    <property type="match status" value="1"/>
</dbReference>
<dbReference type="SUPFAM" id="SSF48498">
    <property type="entry name" value="Tetracyclin repressor-like, C-terminal domain"/>
    <property type="match status" value="1"/>
</dbReference>
<evidence type="ECO:0000313" key="6">
    <source>
        <dbReference type="EMBL" id="XDI05217.1"/>
    </source>
</evidence>
<dbReference type="InterPro" id="IPR009057">
    <property type="entry name" value="Homeodomain-like_sf"/>
</dbReference>
<dbReference type="Pfam" id="PF00440">
    <property type="entry name" value="TetR_N"/>
    <property type="match status" value="1"/>
</dbReference>
<dbReference type="InterPro" id="IPR001647">
    <property type="entry name" value="HTH_TetR"/>
</dbReference>
<evidence type="ECO:0000256" key="2">
    <source>
        <dbReference type="ARBA" id="ARBA00023125"/>
    </source>
</evidence>
<dbReference type="RefSeq" id="WP_368497601.1">
    <property type="nucleotide sequence ID" value="NZ_CP162511.1"/>
</dbReference>
<dbReference type="Gene3D" id="1.10.357.10">
    <property type="entry name" value="Tetracycline Repressor, domain 2"/>
    <property type="match status" value="1"/>
</dbReference>
<gene>
    <name evidence="6" type="ORF">ABFY20_18150</name>
</gene>
<feature type="DNA-binding region" description="H-T-H motif" evidence="4">
    <location>
        <begin position="29"/>
        <end position="48"/>
    </location>
</feature>
<evidence type="ECO:0000256" key="4">
    <source>
        <dbReference type="PROSITE-ProRule" id="PRU00335"/>
    </source>
</evidence>
<proteinExistence type="predicted"/>
<dbReference type="EMBL" id="CP162511">
    <property type="protein sequence ID" value="XDI05217.1"/>
    <property type="molecule type" value="Genomic_DNA"/>
</dbReference>
<name>A0AB39BGB8_9MICO</name>